<feature type="transmembrane region" description="Helical" evidence="1">
    <location>
        <begin position="20"/>
        <end position="42"/>
    </location>
</feature>
<proteinExistence type="predicted"/>
<organism evidence="2 3">
    <name type="scientific">Rhodococcus kronopolitis</name>
    <dbReference type="NCBI Taxonomy" id="1460226"/>
    <lineage>
        <taxon>Bacteria</taxon>
        <taxon>Bacillati</taxon>
        <taxon>Actinomycetota</taxon>
        <taxon>Actinomycetes</taxon>
        <taxon>Mycobacteriales</taxon>
        <taxon>Nocardiaceae</taxon>
        <taxon>Rhodococcus</taxon>
    </lineage>
</organism>
<keyword evidence="1" id="KW-0472">Membrane</keyword>
<dbReference type="RefSeq" id="WP_378413764.1">
    <property type="nucleotide sequence ID" value="NZ_JBHSFO010000001.1"/>
</dbReference>
<sequence length="147" mass="14922">MTTYSGAPGARTRGIAAGKFWSGAIAAALVTALTALVVTLIVRVFGLDPLAPPWLPDLTVSVRFAVLGFVAALLAAALLQVLSATTPGGDTFFGWIVGLITLAAAVLPFAYDAVTGDRIATSVVHLAVGLPILGLLPGVAARATVWK</sequence>
<dbReference type="Proteomes" id="UP001595914">
    <property type="component" value="Unassembled WGS sequence"/>
</dbReference>
<comment type="caution">
    <text evidence="2">The sequence shown here is derived from an EMBL/GenBank/DDBJ whole genome shotgun (WGS) entry which is preliminary data.</text>
</comment>
<feature type="transmembrane region" description="Helical" evidence="1">
    <location>
        <begin position="92"/>
        <end position="111"/>
    </location>
</feature>
<evidence type="ECO:0000313" key="2">
    <source>
        <dbReference type="EMBL" id="MFC4602543.1"/>
    </source>
</evidence>
<dbReference type="InterPro" id="IPR045713">
    <property type="entry name" value="DUF6069"/>
</dbReference>
<feature type="transmembrane region" description="Helical" evidence="1">
    <location>
        <begin position="123"/>
        <end position="145"/>
    </location>
</feature>
<keyword evidence="3" id="KW-1185">Reference proteome</keyword>
<evidence type="ECO:0000256" key="1">
    <source>
        <dbReference type="SAM" id="Phobius"/>
    </source>
</evidence>
<protein>
    <submittedName>
        <fullName evidence="2">DUF6069 family protein</fullName>
    </submittedName>
</protein>
<dbReference type="Pfam" id="PF19545">
    <property type="entry name" value="DUF6069"/>
    <property type="match status" value="1"/>
</dbReference>
<evidence type="ECO:0000313" key="3">
    <source>
        <dbReference type="Proteomes" id="UP001595914"/>
    </source>
</evidence>
<gene>
    <name evidence="2" type="ORF">ACFO6S_02435</name>
</gene>
<keyword evidence="1" id="KW-1133">Transmembrane helix</keyword>
<name>A0ABV9FNC7_9NOCA</name>
<accession>A0ABV9FNC7</accession>
<reference evidence="3" key="1">
    <citation type="journal article" date="2019" name="Int. J. Syst. Evol. Microbiol.">
        <title>The Global Catalogue of Microorganisms (GCM) 10K type strain sequencing project: providing services to taxonomists for standard genome sequencing and annotation.</title>
        <authorList>
            <consortium name="The Broad Institute Genomics Platform"/>
            <consortium name="The Broad Institute Genome Sequencing Center for Infectious Disease"/>
            <person name="Wu L."/>
            <person name="Ma J."/>
        </authorList>
    </citation>
    <scope>NUCLEOTIDE SEQUENCE [LARGE SCALE GENOMIC DNA]</scope>
    <source>
        <strain evidence="3">CCUG 54520</strain>
    </source>
</reference>
<feature type="transmembrane region" description="Helical" evidence="1">
    <location>
        <begin position="62"/>
        <end position="85"/>
    </location>
</feature>
<dbReference type="EMBL" id="JBHSFO010000001">
    <property type="protein sequence ID" value="MFC4602543.1"/>
    <property type="molecule type" value="Genomic_DNA"/>
</dbReference>
<keyword evidence="1" id="KW-0812">Transmembrane</keyword>